<evidence type="ECO:0000313" key="1">
    <source>
        <dbReference type="EMBL" id="CTQ66903.1"/>
    </source>
</evidence>
<sequence>MSNVLPFREDSFQLHKQYPALYFPKDGFVFVVAFGRSGSTLTQHLLNSLPGYFIRGENCNALVHLCRSITAIRGEGNFQQRQEPERSRIATERPYFGKMVGTSLDPWYGMEDVDVDDYAMGLFDTFVSRVLCPKGTARVLGFKEIRYHNDPRYFPKFLDTIRTYFPKSRFIFQNRSFENVAKSSFWKNMEQAEVKRKWQNFENLTKAYADSNKDVCYRLRYEDYLEGAQKLEPLFNFLKEPFNAEEITKVLETKLKH</sequence>
<evidence type="ECO:0008006" key="3">
    <source>
        <dbReference type="Google" id="ProtNLM"/>
    </source>
</evidence>
<organism evidence="1 2">
    <name type="scientific">Roseibium album</name>
    <dbReference type="NCBI Taxonomy" id="311410"/>
    <lineage>
        <taxon>Bacteria</taxon>
        <taxon>Pseudomonadati</taxon>
        <taxon>Pseudomonadota</taxon>
        <taxon>Alphaproteobacteria</taxon>
        <taxon>Hyphomicrobiales</taxon>
        <taxon>Stappiaceae</taxon>
        <taxon>Roseibium</taxon>
    </lineage>
</organism>
<name>A0A0M6ZZD6_9HYPH</name>
<dbReference type="Pfam" id="PF13469">
    <property type="entry name" value="Sulfotransfer_3"/>
    <property type="match status" value="1"/>
</dbReference>
<dbReference type="Proteomes" id="UP000049983">
    <property type="component" value="Unassembled WGS sequence"/>
</dbReference>
<keyword evidence="2" id="KW-1185">Reference proteome</keyword>
<evidence type="ECO:0000313" key="2">
    <source>
        <dbReference type="Proteomes" id="UP000049983"/>
    </source>
</evidence>
<accession>A0A0M6ZZD6</accession>
<dbReference type="InterPro" id="IPR027417">
    <property type="entry name" value="P-loop_NTPase"/>
</dbReference>
<dbReference type="Gene3D" id="3.40.50.300">
    <property type="entry name" value="P-loop containing nucleotide triphosphate hydrolases"/>
    <property type="match status" value="1"/>
</dbReference>
<dbReference type="GeneID" id="97668691"/>
<protein>
    <recommendedName>
        <fullName evidence="3">Sulfotransferase family protein</fullName>
    </recommendedName>
</protein>
<dbReference type="RefSeq" id="WP_029060762.1">
    <property type="nucleotide sequence ID" value="NZ_CXWA01000002.1"/>
</dbReference>
<proteinExistence type="predicted"/>
<gene>
    <name evidence="1" type="ORF">LA5096_01266</name>
</gene>
<dbReference type="AlphaFoldDB" id="A0A0M6ZZD6"/>
<reference evidence="2" key="1">
    <citation type="submission" date="2015-07" db="EMBL/GenBank/DDBJ databases">
        <authorList>
            <person name="Rodrigo-Torres Lidia"/>
            <person name="Arahal R.David."/>
        </authorList>
    </citation>
    <scope>NUCLEOTIDE SEQUENCE [LARGE SCALE GENOMIC DNA]</scope>
    <source>
        <strain evidence="2">CECT 5096</strain>
    </source>
</reference>
<dbReference type="OrthoDB" id="4169204at2"/>
<dbReference type="EMBL" id="CXWC01000002">
    <property type="protein sequence ID" value="CTQ66903.1"/>
    <property type="molecule type" value="Genomic_DNA"/>
</dbReference>
<dbReference type="SUPFAM" id="SSF52540">
    <property type="entry name" value="P-loop containing nucleoside triphosphate hydrolases"/>
    <property type="match status" value="1"/>
</dbReference>